<dbReference type="AlphaFoldDB" id="A0A8S3JGL7"/>
<evidence type="ECO:0000313" key="1">
    <source>
        <dbReference type="EMBL" id="CAF5215684.1"/>
    </source>
</evidence>
<sequence length="39" mass="4425">KAEKLRFKAVVGISNVFDIDIPVQNSQRQTALVAVRWQV</sequence>
<proteinExistence type="predicted"/>
<evidence type="ECO:0000313" key="2">
    <source>
        <dbReference type="Proteomes" id="UP000676336"/>
    </source>
</evidence>
<organism evidence="1 2">
    <name type="scientific">Rotaria magnacalcarata</name>
    <dbReference type="NCBI Taxonomy" id="392030"/>
    <lineage>
        <taxon>Eukaryota</taxon>
        <taxon>Metazoa</taxon>
        <taxon>Spiralia</taxon>
        <taxon>Gnathifera</taxon>
        <taxon>Rotifera</taxon>
        <taxon>Eurotatoria</taxon>
        <taxon>Bdelloidea</taxon>
        <taxon>Philodinida</taxon>
        <taxon>Philodinidae</taxon>
        <taxon>Rotaria</taxon>
    </lineage>
</organism>
<name>A0A8S3JGL7_9BILA</name>
<feature type="non-terminal residue" evidence="1">
    <location>
        <position position="1"/>
    </location>
</feature>
<dbReference type="Proteomes" id="UP000676336">
    <property type="component" value="Unassembled WGS sequence"/>
</dbReference>
<reference evidence="1" key="1">
    <citation type="submission" date="2021-02" db="EMBL/GenBank/DDBJ databases">
        <authorList>
            <person name="Nowell W R."/>
        </authorList>
    </citation>
    <scope>NUCLEOTIDE SEQUENCE</scope>
</reference>
<comment type="caution">
    <text evidence="1">The sequence shown here is derived from an EMBL/GenBank/DDBJ whole genome shotgun (WGS) entry which is preliminary data.</text>
</comment>
<protein>
    <submittedName>
        <fullName evidence="1">Uncharacterized protein</fullName>
    </submittedName>
</protein>
<accession>A0A8S3JGL7</accession>
<gene>
    <name evidence="1" type="ORF">SMN809_LOCUS79684</name>
</gene>
<dbReference type="EMBL" id="CAJOBI010343194">
    <property type="protein sequence ID" value="CAF5215684.1"/>
    <property type="molecule type" value="Genomic_DNA"/>
</dbReference>